<evidence type="ECO:0000313" key="1">
    <source>
        <dbReference type="EMBL" id="OGD69849.1"/>
    </source>
</evidence>
<reference evidence="1 2" key="1">
    <citation type="journal article" date="2016" name="Nat. Commun.">
        <title>Thousands of microbial genomes shed light on interconnected biogeochemical processes in an aquifer system.</title>
        <authorList>
            <person name="Anantharaman K."/>
            <person name="Brown C.T."/>
            <person name="Hug L.A."/>
            <person name="Sharon I."/>
            <person name="Castelle C.J."/>
            <person name="Probst A.J."/>
            <person name="Thomas B.C."/>
            <person name="Singh A."/>
            <person name="Wilkins M.J."/>
            <person name="Karaoz U."/>
            <person name="Brodie E.L."/>
            <person name="Williams K.H."/>
            <person name="Hubbard S.S."/>
            <person name="Banfield J.F."/>
        </authorList>
    </citation>
    <scope>NUCLEOTIDE SEQUENCE [LARGE SCALE GENOMIC DNA]</scope>
</reference>
<gene>
    <name evidence="1" type="ORF">A3D09_03850</name>
</gene>
<dbReference type="Gene3D" id="2.40.50.140">
    <property type="entry name" value="Nucleic acid-binding proteins"/>
    <property type="match status" value="1"/>
</dbReference>
<name>A0A1F5ER26_9BACT</name>
<sequence length="188" mass="20494">MKGKVHKTLPAREIGWILGEDGKKYWFHFDHLRNGIKLEATDSVEFEPTNPEPPKGPAAKIGTIKKIAADTQEPTPHTPTALAATTSMAASSVPNADESLPRVSYTHKLLGNHLELTVRTGRANDAVQLYVNGKIPTFIPKTKKEHLRTSSDGTAKFVIPLSGKELADGALPIVVFVGSEMYVVSWSR</sequence>
<dbReference type="InterPro" id="IPR012340">
    <property type="entry name" value="NA-bd_OB-fold"/>
</dbReference>
<evidence type="ECO:0000313" key="2">
    <source>
        <dbReference type="Proteomes" id="UP000177390"/>
    </source>
</evidence>
<comment type="caution">
    <text evidence="1">The sequence shown here is derived from an EMBL/GenBank/DDBJ whole genome shotgun (WGS) entry which is preliminary data.</text>
</comment>
<dbReference type="EMBL" id="MFAH01000071">
    <property type="protein sequence ID" value="OGD69849.1"/>
    <property type="molecule type" value="Genomic_DNA"/>
</dbReference>
<accession>A0A1F5ER26</accession>
<protein>
    <submittedName>
        <fullName evidence="1">Uncharacterized protein</fullName>
    </submittedName>
</protein>
<dbReference type="AlphaFoldDB" id="A0A1F5ER26"/>
<organism evidence="1 2">
    <name type="scientific">Candidatus Collierbacteria bacterium RIFCSPHIGHO2_02_FULL_49_10</name>
    <dbReference type="NCBI Taxonomy" id="1817723"/>
    <lineage>
        <taxon>Bacteria</taxon>
        <taxon>Candidatus Collieribacteriota</taxon>
    </lineage>
</organism>
<dbReference type="Proteomes" id="UP000177390">
    <property type="component" value="Unassembled WGS sequence"/>
</dbReference>
<feature type="non-terminal residue" evidence="1">
    <location>
        <position position="188"/>
    </location>
</feature>
<proteinExistence type="predicted"/>